<comment type="caution">
    <text evidence="3">The sequence shown here is derived from an EMBL/GenBank/DDBJ whole genome shotgun (WGS) entry which is preliminary data.</text>
</comment>
<dbReference type="Proteomes" id="UP000663852">
    <property type="component" value="Unassembled WGS sequence"/>
</dbReference>
<dbReference type="PANTHER" id="PTHR24104:SF25">
    <property type="entry name" value="PROTEIN LIN-41"/>
    <property type="match status" value="1"/>
</dbReference>
<accession>A0A814B8A4</accession>
<proteinExistence type="predicted"/>
<sequence>MESNLTKRRPSIVPGYLPDLSNIRAPSVETVKEEEDRSSKYSSSTSIESLPSITNYETKPYLTIRKLQYENPAIGQTTHTSMAHTHGICVLNTEAEEIIACDHYNNRLLMFNSNDNGNLLQIFRGDLATPECVTPRPNYRQQIYVTKAHSISLYDLEKKTFIQKLGIEESGHANNRFNSPTGIVVDPDNGEIYMCDTWNHRICVFSPDFRYVNRRWYLTRWEQTQHKVKPNFIAINGKNQCVVTCDDAPNYRGAVYVFDKMGYIQKIYDHESRKYPNSEAKLHVPHGILLDDQGNWLTVCYSDPESRLVERREKSHGNGEHELITYWCCKELKGPSALAMKRDHTLIIGDRDENSIYLFKQNVAERGNHHLHI</sequence>
<dbReference type="GO" id="GO:0043161">
    <property type="term" value="P:proteasome-mediated ubiquitin-dependent protein catabolic process"/>
    <property type="evidence" value="ECO:0007669"/>
    <property type="project" value="TreeGrafter"/>
</dbReference>
<evidence type="ECO:0000313" key="3">
    <source>
        <dbReference type="EMBL" id="CAF0924982.1"/>
    </source>
</evidence>
<gene>
    <name evidence="3" type="ORF">EDS130_LOCUS10973</name>
    <name evidence="4" type="ORF">XAT740_LOCUS26413</name>
</gene>
<evidence type="ECO:0000256" key="2">
    <source>
        <dbReference type="PROSITE-ProRule" id="PRU00504"/>
    </source>
</evidence>
<dbReference type="AlphaFoldDB" id="A0A814B8A4"/>
<dbReference type="EMBL" id="CAJNOJ010000039">
    <property type="protein sequence ID" value="CAF0924982.1"/>
    <property type="molecule type" value="Genomic_DNA"/>
</dbReference>
<dbReference type="Proteomes" id="UP000663828">
    <property type="component" value="Unassembled WGS sequence"/>
</dbReference>
<dbReference type="PANTHER" id="PTHR24104">
    <property type="entry name" value="E3 UBIQUITIN-PROTEIN LIGASE NHLRC1-RELATED"/>
    <property type="match status" value="1"/>
</dbReference>
<dbReference type="Pfam" id="PF01436">
    <property type="entry name" value="NHL"/>
    <property type="match status" value="1"/>
</dbReference>
<dbReference type="GO" id="GO:0008270">
    <property type="term" value="F:zinc ion binding"/>
    <property type="evidence" value="ECO:0007669"/>
    <property type="project" value="UniProtKB-KW"/>
</dbReference>
<dbReference type="OrthoDB" id="9971815at2759"/>
<evidence type="ECO:0000256" key="1">
    <source>
        <dbReference type="ARBA" id="ARBA00022737"/>
    </source>
</evidence>
<name>A0A814B8A4_ADIRI</name>
<keyword evidence="1" id="KW-0677">Repeat</keyword>
<evidence type="ECO:0000313" key="6">
    <source>
        <dbReference type="Proteomes" id="UP000663852"/>
    </source>
</evidence>
<dbReference type="InterPro" id="IPR050952">
    <property type="entry name" value="TRIM-NHL_E3_ligases"/>
</dbReference>
<keyword evidence="5" id="KW-1185">Reference proteome</keyword>
<dbReference type="InterPro" id="IPR011042">
    <property type="entry name" value="6-blade_b-propeller_TolB-like"/>
</dbReference>
<reference evidence="3" key="1">
    <citation type="submission" date="2021-02" db="EMBL/GenBank/DDBJ databases">
        <authorList>
            <person name="Nowell W R."/>
        </authorList>
    </citation>
    <scope>NUCLEOTIDE SEQUENCE</scope>
</reference>
<dbReference type="Gene3D" id="2.120.10.30">
    <property type="entry name" value="TolB, C-terminal domain"/>
    <property type="match status" value="1"/>
</dbReference>
<dbReference type="GO" id="GO:0061630">
    <property type="term" value="F:ubiquitin protein ligase activity"/>
    <property type="evidence" value="ECO:0007669"/>
    <property type="project" value="TreeGrafter"/>
</dbReference>
<evidence type="ECO:0000313" key="4">
    <source>
        <dbReference type="EMBL" id="CAF1253976.1"/>
    </source>
</evidence>
<organism evidence="3 6">
    <name type="scientific">Adineta ricciae</name>
    <name type="common">Rotifer</name>
    <dbReference type="NCBI Taxonomy" id="249248"/>
    <lineage>
        <taxon>Eukaryota</taxon>
        <taxon>Metazoa</taxon>
        <taxon>Spiralia</taxon>
        <taxon>Gnathifera</taxon>
        <taxon>Rotifera</taxon>
        <taxon>Eurotatoria</taxon>
        <taxon>Bdelloidea</taxon>
        <taxon>Adinetida</taxon>
        <taxon>Adinetidae</taxon>
        <taxon>Adineta</taxon>
    </lineage>
</organism>
<feature type="repeat" description="NHL" evidence="2">
    <location>
        <begin position="169"/>
        <end position="208"/>
    </location>
</feature>
<dbReference type="GO" id="GO:0000209">
    <property type="term" value="P:protein polyubiquitination"/>
    <property type="evidence" value="ECO:0007669"/>
    <property type="project" value="TreeGrafter"/>
</dbReference>
<evidence type="ECO:0000313" key="5">
    <source>
        <dbReference type="Proteomes" id="UP000663828"/>
    </source>
</evidence>
<protein>
    <submittedName>
        <fullName evidence="3">Uncharacterized protein</fullName>
    </submittedName>
</protein>
<dbReference type="SUPFAM" id="SSF101898">
    <property type="entry name" value="NHL repeat"/>
    <property type="match status" value="1"/>
</dbReference>
<dbReference type="PROSITE" id="PS51125">
    <property type="entry name" value="NHL"/>
    <property type="match status" value="1"/>
</dbReference>
<dbReference type="InterPro" id="IPR001258">
    <property type="entry name" value="NHL_repeat"/>
</dbReference>
<dbReference type="EMBL" id="CAJNOR010002146">
    <property type="protein sequence ID" value="CAF1253976.1"/>
    <property type="molecule type" value="Genomic_DNA"/>
</dbReference>